<dbReference type="AlphaFoldDB" id="F8PFT1"/>
<reference evidence="2" key="1">
    <citation type="journal article" date="2011" name="Science">
        <title>The plant cell wall-decomposing machinery underlies the functional diversity of forest fungi.</title>
        <authorList>
            <person name="Eastwood D.C."/>
            <person name="Floudas D."/>
            <person name="Binder M."/>
            <person name="Majcherczyk A."/>
            <person name="Schneider P."/>
            <person name="Aerts A."/>
            <person name="Asiegbu F.O."/>
            <person name="Baker S.E."/>
            <person name="Barry K."/>
            <person name="Bendiksby M."/>
            <person name="Blumentritt M."/>
            <person name="Coutinho P.M."/>
            <person name="Cullen D."/>
            <person name="de Vries R.P."/>
            <person name="Gathman A."/>
            <person name="Goodell B."/>
            <person name="Henrissat B."/>
            <person name="Ihrmark K."/>
            <person name="Kauserud H."/>
            <person name="Kohler A."/>
            <person name="LaButti K."/>
            <person name="Lapidus A."/>
            <person name="Lavin J.L."/>
            <person name="Lee Y.-H."/>
            <person name="Lindquist E."/>
            <person name="Lilly W."/>
            <person name="Lucas S."/>
            <person name="Morin E."/>
            <person name="Murat C."/>
            <person name="Oguiza J.A."/>
            <person name="Park J."/>
            <person name="Pisabarro A.G."/>
            <person name="Riley R."/>
            <person name="Rosling A."/>
            <person name="Salamov A."/>
            <person name="Schmidt O."/>
            <person name="Schmutz J."/>
            <person name="Skrede I."/>
            <person name="Stenlid J."/>
            <person name="Wiebenga A."/>
            <person name="Xie X."/>
            <person name="Kuees U."/>
            <person name="Hibbett D.S."/>
            <person name="Hoffmeister D."/>
            <person name="Hoegberg N."/>
            <person name="Martin F."/>
            <person name="Grigoriev I.V."/>
            <person name="Watkinson S.C."/>
        </authorList>
    </citation>
    <scope>NUCLEOTIDE SEQUENCE [LARGE SCALE GENOMIC DNA]</scope>
    <source>
        <strain evidence="2">strain S7.3</strain>
    </source>
</reference>
<evidence type="ECO:0000313" key="2">
    <source>
        <dbReference type="Proteomes" id="UP000008063"/>
    </source>
</evidence>
<sequence length="311" mass="34734">MWDLYRVKLGQSGYISRLQRVLKAMLTELCKVELAELKEKCEKWYINGPSEEVKQKAAEMKGRKVVKDFQMQASRNLGMLSFVLTAHRDTNGTICVFFHEQNNEAEFELISKAQPNWQNVKIWEAWGKWVCAKGEPTKQISTGDTKASVPWTSLVECPGNYIDLSKGYIPLGYKFWEPSCMTKQGTDPGFKSSLHPVANKGKSKKKAAMKRALLRARMVAPRSKSINMEQEKIERLDKILSEDESGAEIQNQPGPSKPAAMQQNVAFQELTTRPGPSKPMHNPVLASSISGQQSIATSLSHSGAGHMGYAL</sequence>
<proteinExistence type="predicted"/>
<evidence type="ECO:0000313" key="1">
    <source>
        <dbReference type="EMBL" id="EGO04282.1"/>
    </source>
</evidence>
<dbReference type="Proteomes" id="UP000008063">
    <property type="component" value="Unassembled WGS sequence"/>
</dbReference>
<dbReference type="HOGENOM" id="CLU_894754_0_0_1"/>
<organism evidence="2">
    <name type="scientific">Serpula lacrymans var. lacrymans (strain S7.3)</name>
    <name type="common">Dry rot fungus</name>
    <dbReference type="NCBI Taxonomy" id="936435"/>
    <lineage>
        <taxon>Eukaryota</taxon>
        <taxon>Fungi</taxon>
        <taxon>Dikarya</taxon>
        <taxon>Basidiomycota</taxon>
        <taxon>Agaricomycotina</taxon>
        <taxon>Agaricomycetes</taxon>
        <taxon>Agaricomycetidae</taxon>
        <taxon>Boletales</taxon>
        <taxon>Coniophorineae</taxon>
        <taxon>Serpulaceae</taxon>
        <taxon>Serpula</taxon>
    </lineage>
</organism>
<keyword evidence="2" id="KW-1185">Reference proteome</keyword>
<accession>F8PFT1</accession>
<name>F8PFT1_SERL3</name>
<gene>
    <name evidence="1" type="ORF">SERLA73DRAFT_148863</name>
</gene>
<dbReference type="InParanoid" id="F8PFT1"/>
<protein>
    <submittedName>
        <fullName evidence="1">Uncharacterized protein</fullName>
    </submittedName>
</protein>
<dbReference type="EMBL" id="GL945474">
    <property type="protein sequence ID" value="EGO04282.1"/>
    <property type="molecule type" value="Genomic_DNA"/>
</dbReference>